<sequence>MVIVTYDVRGVIVFHFVPQVRTMIAQYYRDLLERKVRRGVQDKRPDIVDSAIILHDNARPHKAECVRQLLGRWDCAPTGDPIHTWWGKC</sequence>
<reference evidence="1" key="1">
    <citation type="submission" date="2020-07" db="EMBL/GenBank/DDBJ databases">
        <title>Multicomponent nature underlies the extraordinary mechanical properties of spider dragline silk.</title>
        <authorList>
            <person name="Kono N."/>
            <person name="Nakamura H."/>
            <person name="Mori M."/>
            <person name="Yoshida Y."/>
            <person name="Ohtoshi R."/>
            <person name="Malay A.D."/>
            <person name="Moran D.A.P."/>
            <person name="Tomita M."/>
            <person name="Numata K."/>
            <person name="Arakawa K."/>
        </authorList>
    </citation>
    <scope>NUCLEOTIDE SEQUENCE</scope>
</reference>
<dbReference type="OrthoDB" id="6537988at2759"/>
<keyword evidence="2" id="KW-1185">Reference proteome</keyword>
<gene>
    <name evidence="1" type="primary">NCL1_45791</name>
    <name evidence="1" type="ORF">TNCT_689951</name>
</gene>
<dbReference type="GO" id="GO:0003676">
    <property type="term" value="F:nucleic acid binding"/>
    <property type="evidence" value="ECO:0007669"/>
    <property type="project" value="InterPro"/>
</dbReference>
<comment type="caution">
    <text evidence="1">The sequence shown here is derived from an EMBL/GenBank/DDBJ whole genome shotgun (WGS) entry which is preliminary data.</text>
</comment>
<dbReference type="AlphaFoldDB" id="A0A8X6KLU9"/>
<dbReference type="InterPro" id="IPR036397">
    <property type="entry name" value="RNaseH_sf"/>
</dbReference>
<proteinExistence type="predicted"/>
<dbReference type="Gene3D" id="3.30.420.10">
    <property type="entry name" value="Ribonuclease H-like superfamily/Ribonuclease H"/>
    <property type="match status" value="1"/>
</dbReference>
<dbReference type="EMBL" id="BMAO01001967">
    <property type="protein sequence ID" value="GFQ77176.1"/>
    <property type="molecule type" value="Genomic_DNA"/>
</dbReference>
<protein>
    <submittedName>
        <fullName evidence="1">Histone-lysine N-methyltransferase SETMAR</fullName>
    </submittedName>
</protein>
<dbReference type="Proteomes" id="UP000887116">
    <property type="component" value="Unassembled WGS sequence"/>
</dbReference>
<organism evidence="1 2">
    <name type="scientific">Trichonephila clavata</name>
    <name type="common">Joro spider</name>
    <name type="synonym">Nephila clavata</name>
    <dbReference type="NCBI Taxonomy" id="2740835"/>
    <lineage>
        <taxon>Eukaryota</taxon>
        <taxon>Metazoa</taxon>
        <taxon>Ecdysozoa</taxon>
        <taxon>Arthropoda</taxon>
        <taxon>Chelicerata</taxon>
        <taxon>Arachnida</taxon>
        <taxon>Araneae</taxon>
        <taxon>Araneomorphae</taxon>
        <taxon>Entelegynae</taxon>
        <taxon>Araneoidea</taxon>
        <taxon>Nephilidae</taxon>
        <taxon>Trichonephila</taxon>
    </lineage>
</organism>
<accession>A0A8X6KLU9</accession>
<evidence type="ECO:0000313" key="1">
    <source>
        <dbReference type="EMBL" id="GFQ77176.1"/>
    </source>
</evidence>
<evidence type="ECO:0000313" key="2">
    <source>
        <dbReference type="Proteomes" id="UP000887116"/>
    </source>
</evidence>
<name>A0A8X6KLU9_TRICU</name>